<evidence type="ECO:0000256" key="3">
    <source>
        <dbReference type="ARBA" id="ARBA00022679"/>
    </source>
</evidence>
<reference evidence="15 16" key="1">
    <citation type="submission" date="2020-04" db="EMBL/GenBank/DDBJ databases">
        <authorList>
            <person name="Alioto T."/>
            <person name="Alioto T."/>
            <person name="Gomez Garrido J."/>
        </authorList>
    </citation>
    <scope>NUCLEOTIDE SEQUENCE [LARGE SCALE GENOMIC DNA]</scope>
</reference>
<dbReference type="GO" id="GO:0000151">
    <property type="term" value="C:ubiquitin ligase complex"/>
    <property type="evidence" value="ECO:0007669"/>
    <property type="project" value="TreeGrafter"/>
</dbReference>
<dbReference type="InterPro" id="IPR003892">
    <property type="entry name" value="CUE"/>
</dbReference>
<dbReference type="Pfam" id="PF02845">
    <property type="entry name" value="CUE"/>
    <property type="match status" value="1"/>
</dbReference>
<dbReference type="InterPro" id="IPR013083">
    <property type="entry name" value="Znf_RING/FYVE/PHD"/>
</dbReference>
<feature type="domain" description="RING-type" evidence="13">
    <location>
        <begin position="396"/>
        <end position="434"/>
    </location>
</feature>
<evidence type="ECO:0000259" key="13">
    <source>
        <dbReference type="PROSITE" id="PS50089"/>
    </source>
</evidence>
<dbReference type="GO" id="GO:0030968">
    <property type="term" value="P:endoplasmic reticulum unfolded protein response"/>
    <property type="evidence" value="ECO:0007669"/>
    <property type="project" value="TreeGrafter"/>
</dbReference>
<keyword evidence="3" id="KW-0808">Transferase</keyword>
<dbReference type="Proteomes" id="UP000494165">
    <property type="component" value="Unassembled WGS sequence"/>
</dbReference>
<proteinExistence type="predicted"/>
<evidence type="ECO:0000256" key="8">
    <source>
        <dbReference type="ARBA" id="ARBA00022989"/>
    </source>
</evidence>
<dbReference type="CDD" id="cd14421">
    <property type="entry name" value="CUE_AMFR"/>
    <property type="match status" value="1"/>
</dbReference>
<dbReference type="OrthoDB" id="3824970at2759"/>
<dbReference type="FunFam" id="3.30.40.10:FF:000259">
    <property type="entry name" value="E3 ubiquitin protein ligase RIN2"/>
    <property type="match status" value="1"/>
</dbReference>
<dbReference type="GO" id="GO:0070936">
    <property type="term" value="P:protein K48-linked ubiquitination"/>
    <property type="evidence" value="ECO:0007669"/>
    <property type="project" value="TreeGrafter"/>
</dbReference>
<gene>
    <name evidence="15" type="ORF">CLODIP_2_CD01756</name>
</gene>
<keyword evidence="16" id="KW-1185">Reference proteome</keyword>
<accession>A0A8S1C283</accession>
<sequence length="678" mass="76007">MPVVLLDRLPLPSLPAYTAVSVSLLACSLYYAVQNAHQLDLEHQPPLAEGQLDLATLCWVFGRRCSAILTFMIHEPFCIWPLVNMAYCVLVLLGKCIQSAVFGELRVSESNAIKDTFWNFVFYKFIFIFGVLSVQKLEEVVLWCSWFTLLGFLHHLAQLARERAEYLSLSVSPGRERWRHVRLLALLAAILLASGAMLLVCVAVGLLISLNTFAFMAAECILLTLRTLQTMLRYLLHLYDVAHSSNPVHHFFPNVKLQAAKGQARHKLNEKSGEEKNTDSSLRDNFAPDVTENTASSQKFSPRWWVRGGGASYYLELLFELAALLLDLLHHVHMLLWCNILLSMASLVICMQLRLLLHQLKARLARHRHRLRLQAYMKKHFPSATKEELKTLDDDCAICWERLYTARKLPCSHLFHSWCLQSWLEQDPSCPTCRITLSIGDSNPSSGAAGSTGVVGLLGNVLGGLVGSIRDHDTLLEPDQRDQPQQINNNAQVFHFDGSRYVSWLPSFSVEAAHSQLGGHTELNSSSQLHNMALQVQQMFPHYPLWVLVADLRLSHSAELTVENILEGRLLPPAPMFNPDMEETQPAPEPAQEPPSQYSGWLEENSTDATTDPLSPVTFSDEASERQRSLAKRREALVHQARRRYLQKSSNSNEASASCSHGGISSQSTPDASSSLSN</sequence>
<name>A0A8S1C283_9INSE</name>
<feature type="region of interest" description="Disordered" evidence="11">
    <location>
        <begin position="573"/>
        <end position="678"/>
    </location>
</feature>
<evidence type="ECO:0000313" key="16">
    <source>
        <dbReference type="Proteomes" id="UP000494165"/>
    </source>
</evidence>
<dbReference type="GO" id="GO:0016020">
    <property type="term" value="C:membrane"/>
    <property type="evidence" value="ECO:0007669"/>
    <property type="project" value="UniProtKB-SubCell"/>
</dbReference>
<dbReference type="GO" id="GO:0005783">
    <property type="term" value="C:endoplasmic reticulum"/>
    <property type="evidence" value="ECO:0007669"/>
    <property type="project" value="TreeGrafter"/>
</dbReference>
<feature type="region of interest" description="Disordered" evidence="11">
    <location>
        <begin position="266"/>
        <end position="289"/>
    </location>
</feature>
<evidence type="ECO:0008006" key="17">
    <source>
        <dbReference type="Google" id="ProtNLM"/>
    </source>
</evidence>
<evidence type="ECO:0000256" key="4">
    <source>
        <dbReference type="ARBA" id="ARBA00022692"/>
    </source>
</evidence>
<protein>
    <recommendedName>
        <fullName evidence="17">RING-type domain-containing protein</fullName>
    </recommendedName>
</protein>
<keyword evidence="6 10" id="KW-0863">Zinc-finger</keyword>
<dbReference type="Gene3D" id="1.10.8.10">
    <property type="entry name" value="DNA helicase RuvA subunit, C-terminal domain"/>
    <property type="match status" value="1"/>
</dbReference>
<dbReference type="GO" id="GO:0043130">
    <property type="term" value="F:ubiquitin binding"/>
    <property type="evidence" value="ECO:0007669"/>
    <property type="project" value="InterPro"/>
</dbReference>
<dbReference type="EMBL" id="CADEPI010000007">
    <property type="protein sequence ID" value="CAB3361954.1"/>
    <property type="molecule type" value="Genomic_DNA"/>
</dbReference>
<dbReference type="AlphaFoldDB" id="A0A8S1C283"/>
<dbReference type="Gene3D" id="3.30.40.10">
    <property type="entry name" value="Zinc/RING finger domain, C3HC4 (zinc finger)"/>
    <property type="match status" value="1"/>
</dbReference>
<comment type="subcellular location">
    <subcellularLocation>
        <location evidence="1">Membrane</location>
        <topology evidence="1">Multi-pass membrane protein</topology>
    </subcellularLocation>
</comment>
<feature type="transmembrane region" description="Helical" evidence="12">
    <location>
        <begin position="117"/>
        <end position="134"/>
    </location>
</feature>
<dbReference type="PROSITE" id="PS50089">
    <property type="entry name" value="ZF_RING_2"/>
    <property type="match status" value="1"/>
</dbReference>
<comment type="pathway">
    <text evidence="2">Protein modification; protein ubiquitination.</text>
</comment>
<dbReference type="Pfam" id="PF18442">
    <property type="entry name" value="G2BR"/>
    <property type="match status" value="1"/>
</dbReference>
<feature type="compositionally biased region" description="Polar residues" evidence="11">
    <location>
        <begin position="663"/>
        <end position="678"/>
    </location>
</feature>
<keyword evidence="8 12" id="KW-1133">Transmembrane helix</keyword>
<evidence type="ECO:0000256" key="9">
    <source>
        <dbReference type="ARBA" id="ARBA00023136"/>
    </source>
</evidence>
<dbReference type="PANTHER" id="PTHR15067">
    <property type="entry name" value="E3 UBIQUITIN-PROTEIN LIGASE RNF8"/>
    <property type="match status" value="1"/>
</dbReference>
<dbReference type="SMART" id="SM00184">
    <property type="entry name" value="RING"/>
    <property type="match status" value="1"/>
</dbReference>
<dbReference type="Pfam" id="PF13639">
    <property type="entry name" value="zf-RING_2"/>
    <property type="match status" value="1"/>
</dbReference>
<dbReference type="InterPro" id="IPR040675">
    <property type="entry name" value="AMFR_Ube2g2-bd"/>
</dbReference>
<comment type="caution">
    <text evidence="15">The sequence shown here is derived from an EMBL/GenBank/DDBJ whole genome shotgun (WGS) entry which is preliminary data.</text>
</comment>
<evidence type="ECO:0000256" key="5">
    <source>
        <dbReference type="ARBA" id="ARBA00022723"/>
    </source>
</evidence>
<dbReference type="Pfam" id="PF25563">
    <property type="entry name" value="TPR_SYVN1_N"/>
    <property type="match status" value="1"/>
</dbReference>
<dbReference type="InterPro" id="IPR057992">
    <property type="entry name" value="TPR_SYVN1_N"/>
</dbReference>
<evidence type="ECO:0000313" key="15">
    <source>
        <dbReference type="EMBL" id="CAB3361954.1"/>
    </source>
</evidence>
<organism evidence="15 16">
    <name type="scientific">Cloeon dipterum</name>
    <dbReference type="NCBI Taxonomy" id="197152"/>
    <lineage>
        <taxon>Eukaryota</taxon>
        <taxon>Metazoa</taxon>
        <taxon>Ecdysozoa</taxon>
        <taxon>Arthropoda</taxon>
        <taxon>Hexapoda</taxon>
        <taxon>Insecta</taxon>
        <taxon>Pterygota</taxon>
        <taxon>Palaeoptera</taxon>
        <taxon>Ephemeroptera</taxon>
        <taxon>Pisciforma</taxon>
        <taxon>Baetidae</taxon>
        <taxon>Cloeon</taxon>
    </lineage>
</organism>
<dbReference type="GO" id="GO:0006511">
    <property type="term" value="P:ubiquitin-dependent protein catabolic process"/>
    <property type="evidence" value="ECO:0007669"/>
    <property type="project" value="TreeGrafter"/>
</dbReference>
<dbReference type="InterPro" id="IPR001841">
    <property type="entry name" value="Znf_RING"/>
</dbReference>
<evidence type="ECO:0000256" key="12">
    <source>
        <dbReference type="SAM" id="Phobius"/>
    </source>
</evidence>
<dbReference type="SMART" id="SM00546">
    <property type="entry name" value="CUE"/>
    <property type="match status" value="1"/>
</dbReference>
<evidence type="ECO:0000256" key="1">
    <source>
        <dbReference type="ARBA" id="ARBA00004141"/>
    </source>
</evidence>
<keyword evidence="7" id="KW-0862">Zinc</keyword>
<dbReference type="GO" id="GO:0008270">
    <property type="term" value="F:zinc ion binding"/>
    <property type="evidence" value="ECO:0007669"/>
    <property type="project" value="UniProtKB-KW"/>
</dbReference>
<evidence type="ECO:0000256" key="10">
    <source>
        <dbReference type="PROSITE-ProRule" id="PRU00175"/>
    </source>
</evidence>
<evidence type="ECO:0000256" key="2">
    <source>
        <dbReference type="ARBA" id="ARBA00004906"/>
    </source>
</evidence>
<keyword evidence="4 12" id="KW-0812">Transmembrane</keyword>
<evidence type="ECO:0000256" key="6">
    <source>
        <dbReference type="ARBA" id="ARBA00022771"/>
    </source>
</evidence>
<feature type="transmembrane region" description="Helical" evidence="12">
    <location>
        <begin position="79"/>
        <end position="97"/>
    </location>
</feature>
<feature type="domain" description="CUE" evidence="14">
    <location>
        <begin position="528"/>
        <end position="570"/>
    </location>
</feature>
<feature type="compositionally biased region" description="Low complexity" evidence="11">
    <location>
        <begin position="649"/>
        <end position="660"/>
    </location>
</feature>
<dbReference type="PROSITE" id="PS51140">
    <property type="entry name" value="CUE"/>
    <property type="match status" value="1"/>
</dbReference>
<dbReference type="CDD" id="cd16455">
    <property type="entry name" value="RING-H2_AMFR"/>
    <property type="match status" value="1"/>
</dbReference>
<feature type="compositionally biased region" description="Basic and acidic residues" evidence="11">
    <location>
        <begin position="267"/>
        <end position="282"/>
    </location>
</feature>
<dbReference type="GO" id="GO:0061630">
    <property type="term" value="F:ubiquitin protein ligase activity"/>
    <property type="evidence" value="ECO:0007669"/>
    <property type="project" value="TreeGrafter"/>
</dbReference>
<feature type="compositionally biased region" description="Basic and acidic residues" evidence="11">
    <location>
        <begin position="623"/>
        <end position="637"/>
    </location>
</feature>
<dbReference type="GO" id="GO:0005829">
    <property type="term" value="C:cytosol"/>
    <property type="evidence" value="ECO:0007669"/>
    <property type="project" value="TreeGrafter"/>
</dbReference>
<evidence type="ECO:0000256" key="7">
    <source>
        <dbReference type="ARBA" id="ARBA00022833"/>
    </source>
</evidence>
<keyword evidence="9 12" id="KW-0472">Membrane</keyword>
<evidence type="ECO:0000259" key="14">
    <source>
        <dbReference type="PROSITE" id="PS51140"/>
    </source>
</evidence>
<keyword evidence="5" id="KW-0479">Metal-binding</keyword>
<dbReference type="PANTHER" id="PTHR15067:SF5">
    <property type="entry name" value="E3 UBIQUITIN-PROTEIN LIGASE AMFR"/>
    <property type="match status" value="1"/>
</dbReference>
<dbReference type="SUPFAM" id="SSF57850">
    <property type="entry name" value="RING/U-box"/>
    <property type="match status" value="1"/>
</dbReference>
<feature type="transmembrane region" description="Helical" evidence="12">
    <location>
        <begin position="14"/>
        <end position="33"/>
    </location>
</feature>
<evidence type="ECO:0000256" key="11">
    <source>
        <dbReference type="SAM" id="MobiDB-lite"/>
    </source>
</evidence>
<feature type="transmembrane region" description="Helical" evidence="12">
    <location>
        <begin position="181"/>
        <end position="200"/>
    </location>
</feature>